<reference evidence="1" key="2">
    <citation type="submission" date="2022-10" db="EMBL/GenBank/DDBJ databases">
        <authorList>
            <consortium name="ENA_rothamsted_submissions"/>
            <consortium name="culmorum"/>
            <person name="King R."/>
        </authorList>
    </citation>
    <scope>NUCLEOTIDE SEQUENCE</scope>
</reference>
<dbReference type="AlphaFoldDB" id="A0A9N9SJG9"/>
<proteinExistence type="predicted"/>
<accession>A0A9N9SJG9</accession>
<keyword evidence="2" id="KW-1185">Reference proteome</keyword>
<gene>
    <name evidence="1" type="ORF">PHAECO_LOCUS12663</name>
</gene>
<name>A0A9N9SJG9_PHACE</name>
<sequence>MGKVTAYYMKRLDVTIRAAIRKSLYLPEDVAIGFFHAAVRDGGLGVPRQAGFIPHLRLRRLLRSRASSVALVVACATRAMVDCQINWCRARLADVPRPESADGLKSYWARLWHDAVDGADLSHIAESGVSTDWVRRPSPFMRGGNFVNYSWVRAIALCSRMRIDRGRRGGRDIMFRAVCQMAETAVHMIQRCFRTHGDRILRHDCIVKAVGNSLTEMGWTVHYERVYHTPAGPRKPDITAVRGTRAHLNKVAKYRDEARLTDTIIAERRAGRDGSAARVAADGVVYVTVTVSWRGVLGSDSMRSLEDLGVDRRTLRRIPIMALKGSYLN</sequence>
<dbReference type="EMBL" id="OU896715">
    <property type="protein sequence ID" value="CAG9825772.1"/>
    <property type="molecule type" value="Genomic_DNA"/>
</dbReference>
<dbReference type="Proteomes" id="UP001153737">
    <property type="component" value="Chromosome 9"/>
</dbReference>
<protein>
    <submittedName>
        <fullName evidence="1">Uncharacterized protein</fullName>
    </submittedName>
</protein>
<reference evidence="1" key="1">
    <citation type="submission" date="2022-01" db="EMBL/GenBank/DDBJ databases">
        <authorList>
            <person name="King R."/>
        </authorList>
    </citation>
    <scope>NUCLEOTIDE SEQUENCE</scope>
</reference>
<organism evidence="1 2">
    <name type="scientific">Phaedon cochleariae</name>
    <name type="common">Mustard beetle</name>
    <dbReference type="NCBI Taxonomy" id="80249"/>
    <lineage>
        <taxon>Eukaryota</taxon>
        <taxon>Metazoa</taxon>
        <taxon>Ecdysozoa</taxon>
        <taxon>Arthropoda</taxon>
        <taxon>Hexapoda</taxon>
        <taxon>Insecta</taxon>
        <taxon>Pterygota</taxon>
        <taxon>Neoptera</taxon>
        <taxon>Endopterygota</taxon>
        <taxon>Coleoptera</taxon>
        <taxon>Polyphaga</taxon>
        <taxon>Cucujiformia</taxon>
        <taxon>Chrysomeloidea</taxon>
        <taxon>Chrysomelidae</taxon>
        <taxon>Chrysomelinae</taxon>
        <taxon>Chrysomelini</taxon>
        <taxon>Phaedon</taxon>
    </lineage>
</organism>
<evidence type="ECO:0000313" key="1">
    <source>
        <dbReference type="EMBL" id="CAG9825772.1"/>
    </source>
</evidence>
<dbReference type="OrthoDB" id="6779578at2759"/>
<evidence type="ECO:0000313" key="2">
    <source>
        <dbReference type="Proteomes" id="UP001153737"/>
    </source>
</evidence>